<keyword evidence="2" id="KW-0863">Zinc-finger</keyword>
<keyword evidence="3" id="KW-0862">Zinc</keyword>
<keyword evidence="7" id="KW-1185">Reference proteome</keyword>
<dbReference type="SUPFAM" id="SSF57667">
    <property type="entry name" value="beta-beta-alpha zinc fingers"/>
    <property type="match status" value="2"/>
</dbReference>
<feature type="region of interest" description="Disordered" evidence="4">
    <location>
        <begin position="81"/>
        <end position="116"/>
    </location>
</feature>
<reference evidence="6 7" key="1">
    <citation type="submission" date="2019-09" db="EMBL/GenBank/DDBJ databases">
        <title>Bird 10,000 Genomes (B10K) Project - Family phase.</title>
        <authorList>
            <person name="Zhang G."/>
        </authorList>
    </citation>
    <scope>NUCLEOTIDE SEQUENCE [LARGE SCALE GENOMIC DNA]</scope>
    <source>
        <strain evidence="6">B10K-DU-011-47</strain>
        <tissue evidence="6">Mixed tissue sample</tissue>
    </source>
</reference>
<evidence type="ECO:0000256" key="1">
    <source>
        <dbReference type="ARBA" id="ARBA00022723"/>
    </source>
</evidence>
<dbReference type="Pfam" id="PF05253">
    <property type="entry name" value="zf-U11-48K"/>
    <property type="match status" value="2"/>
</dbReference>
<evidence type="ECO:0000256" key="3">
    <source>
        <dbReference type="ARBA" id="ARBA00022833"/>
    </source>
</evidence>
<dbReference type="PANTHER" id="PTHR21402">
    <property type="entry name" value="GAMETOCYTE SPECIFIC FACTOR 1-RELATED"/>
    <property type="match status" value="1"/>
</dbReference>
<accession>A0A7L3FR57</accession>
<dbReference type="PANTHER" id="PTHR21402:SF5">
    <property type="entry name" value="GAMETOCYTE SPECIFIC FACTOR 1"/>
    <property type="match status" value="1"/>
</dbReference>
<evidence type="ECO:0000256" key="2">
    <source>
        <dbReference type="ARBA" id="ARBA00022771"/>
    </source>
</evidence>
<proteinExistence type="predicted"/>
<comment type="caution">
    <text evidence="6">The sequence shown here is derived from an EMBL/GenBank/DDBJ whole genome shotgun (WGS) entry which is preliminary data.</text>
</comment>
<gene>
    <name evidence="6" type="primary">Gtsf1</name>
    <name evidence="6" type="ORF">ZAPATR_R09591</name>
</gene>
<feature type="non-terminal residue" evidence="6">
    <location>
        <position position="116"/>
    </location>
</feature>
<dbReference type="InterPro" id="IPR051591">
    <property type="entry name" value="UPF0224_FAM112_RNA_Proc"/>
</dbReference>
<feature type="non-terminal residue" evidence="6">
    <location>
        <position position="1"/>
    </location>
</feature>
<dbReference type="InterPro" id="IPR036236">
    <property type="entry name" value="Znf_C2H2_sf"/>
</dbReference>
<organism evidence="6 7">
    <name type="scientific">Zapornia atra</name>
    <name type="common">Henderson crake</name>
    <dbReference type="NCBI Taxonomy" id="2585822"/>
    <lineage>
        <taxon>Eukaryota</taxon>
        <taxon>Metazoa</taxon>
        <taxon>Chordata</taxon>
        <taxon>Craniata</taxon>
        <taxon>Vertebrata</taxon>
        <taxon>Euteleostomi</taxon>
        <taxon>Archelosauria</taxon>
        <taxon>Archosauria</taxon>
        <taxon>Dinosauria</taxon>
        <taxon>Saurischia</taxon>
        <taxon>Theropoda</taxon>
        <taxon>Coelurosauria</taxon>
        <taxon>Aves</taxon>
        <taxon>Neognathae</taxon>
        <taxon>Neoaves</taxon>
        <taxon>Gruiformes</taxon>
        <taxon>Rallidae</taxon>
        <taxon>Zapornia</taxon>
    </lineage>
</organism>
<dbReference type="PROSITE" id="PS51800">
    <property type="entry name" value="ZF_CHHC_U11_48K"/>
    <property type="match status" value="2"/>
</dbReference>
<evidence type="ECO:0000256" key="4">
    <source>
        <dbReference type="SAM" id="MobiDB-lite"/>
    </source>
</evidence>
<dbReference type="GO" id="GO:0008270">
    <property type="term" value="F:zinc ion binding"/>
    <property type="evidence" value="ECO:0007669"/>
    <property type="project" value="UniProtKB-KW"/>
</dbReference>
<dbReference type="InterPro" id="IPR022776">
    <property type="entry name" value="TRM13/UPF0224_CHHC_Znf_dom"/>
</dbReference>
<dbReference type="AlphaFoldDB" id="A0A7L3FR57"/>
<sequence>DIFDPERLMQCPYNKYHRIRACRFPYHLVKCKKSYPEVAKTLATCPFNARHIIPQGDLSDHITKCSNRGFIENDIVFQSSGSQREHVSDVSTWQAPPSNEDWETELLEQSDSPFVW</sequence>
<dbReference type="Proteomes" id="UP000557426">
    <property type="component" value="Unassembled WGS sequence"/>
</dbReference>
<keyword evidence="1" id="KW-0479">Metal-binding</keyword>
<evidence type="ECO:0000313" key="7">
    <source>
        <dbReference type="Proteomes" id="UP000557426"/>
    </source>
</evidence>
<evidence type="ECO:0000313" key="6">
    <source>
        <dbReference type="EMBL" id="NXT82095.1"/>
    </source>
</evidence>
<protein>
    <submittedName>
        <fullName evidence="6">GTSF1 factor</fullName>
    </submittedName>
</protein>
<feature type="domain" description="CHHC U11-48K-type" evidence="5">
    <location>
        <begin position="8"/>
        <end position="35"/>
    </location>
</feature>
<feature type="domain" description="CHHC U11-48K-type" evidence="5">
    <location>
        <begin position="42"/>
        <end position="69"/>
    </location>
</feature>
<name>A0A7L3FR57_9GRUI</name>
<evidence type="ECO:0000259" key="5">
    <source>
        <dbReference type="PROSITE" id="PS51800"/>
    </source>
</evidence>
<dbReference type="EMBL" id="VZTU01024549">
    <property type="protein sequence ID" value="NXT82095.1"/>
    <property type="molecule type" value="Genomic_DNA"/>
</dbReference>